<dbReference type="InterPro" id="IPR011701">
    <property type="entry name" value="MFS"/>
</dbReference>
<sequence>MTAKPPHALPNSLVFLMAMATGLAVACNYYAQPLLHTLAGEFHLSVEAAGALVTAAQLGYAAGLLLLVPLGDLFEKRRLIVTLCLLTAASLAMTALAPNFAIMLAGTALTGFFAVLAQVLIPMAATLASAEERGRVVGRVMSGLLMGILLARTVAGAVSSLASWRAVYVIAALSMLLMALALRRALPCQPPTGKLAYPRLIFSVFALLIAEPVLRMRAVLGALAFAIFSVLWTSMAFLLAAAPYHYNDATIGMFGLVGAVGALAAAKVGRMADQGRSSQSTSLGFGLLLLSWLPLAFGEVSLTALILGIILLDLAIQGVHISNQSQIYRSRPEARSRITAAYMTSNFIGAAAGSLMSAAAYGQMGWQGVALSGAALSLAGCVYWGWQLRQSSKHHGVVT</sequence>
<reference evidence="6" key="2">
    <citation type="submission" date="2020-09" db="EMBL/GenBank/DDBJ databases">
        <authorList>
            <person name="Sun Q."/>
            <person name="Kim S."/>
        </authorList>
    </citation>
    <scope>NUCLEOTIDE SEQUENCE</scope>
    <source>
        <strain evidence="6">KCTC 32182</strain>
    </source>
</reference>
<keyword evidence="6" id="KW-0813">Transport</keyword>
<feature type="transmembrane region" description="Helical" evidence="4">
    <location>
        <begin position="108"/>
        <end position="128"/>
    </location>
</feature>
<dbReference type="InterPro" id="IPR020846">
    <property type="entry name" value="MFS_dom"/>
</dbReference>
<accession>A0A918UBT6</accession>
<dbReference type="RefSeq" id="WP_189536142.1">
    <property type="nucleotide sequence ID" value="NZ_BMYX01000022.1"/>
</dbReference>
<dbReference type="InterPro" id="IPR036259">
    <property type="entry name" value="MFS_trans_sf"/>
</dbReference>
<feature type="transmembrane region" description="Helical" evidence="4">
    <location>
        <begin position="366"/>
        <end position="386"/>
    </location>
</feature>
<keyword evidence="7" id="KW-1185">Reference proteome</keyword>
<dbReference type="GO" id="GO:0022857">
    <property type="term" value="F:transmembrane transporter activity"/>
    <property type="evidence" value="ECO:0007669"/>
    <property type="project" value="InterPro"/>
</dbReference>
<dbReference type="AlphaFoldDB" id="A0A918UBT6"/>
<feature type="transmembrane region" description="Helical" evidence="4">
    <location>
        <begin position="220"/>
        <end position="242"/>
    </location>
</feature>
<dbReference type="CDD" id="cd17324">
    <property type="entry name" value="MFS_NepI_like"/>
    <property type="match status" value="1"/>
</dbReference>
<dbReference type="EMBL" id="BMYX01000022">
    <property type="protein sequence ID" value="GGY25886.1"/>
    <property type="molecule type" value="Genomic_DNA"/>
</dbReference>
<feature type="transmembrane region" description="Helical" evidence="4">
    <location>
        <begin position="164"/>
        <end position="183"/>
    </location>
</feature>
<dbReference type="Gene3D" id="1.20.1250.20">
    <property type="entry name" value="MFS general substrate transporter like domains"/>
    <property type="match status" value="1"/>
</dbReference>
<dbReference type="PROSITE" id="PS50850">
    <property type="entry name" value="MFS"/>
    <property type="match status" value="1"/>
</dbReference>
<dbReference type="PANTHER" id="PTHR42910">
    <property type="entry name" value="TRANSPORTER SCO4007-RELATED"/>
    <property type="match status" value="1"/>
</dbReference>
<feature type="transmembrane region" description="Helical" evidence="4">
    <location>
        <begin position="140"/>
        <end position="158"/>
    </location>
</feature>
<keyword evidence="2 4" id="KW-1133">Transmembrane helix</keyword>
<feature type="transmembrane region" description="Helical" evidence="4">
    <location>
        <begin position="337"/>
        <end position="360"/>
    </location>
</feature>
<dbReference type="PANTHER" id="PTHR42910:SF1">
    <property type="entry name" value="MAJOR FACILITATOR SUPERFAMILY (MFS) PROFILE DOMAIN-CONTAINING PROTEIN"/>
    <property type="match status" value="1"/>
</dbReference>
<keyword evidence="6" id="KW-0762">Sugar transport</keyword>
<evidence type="ECO:0000256" key="1">
    <source>
        <dbReference type="ARBA" id="ARBA00022692"/>
    </source>
</evidence>
<dbReference type="Pfam" id="PF07690">
    <property type="entry name" value="MFS_1"/>
    <property type="match status" value="1"/>
</dbReference>
<protein>
    <submittedName>
        <fullName evidence="6">Sugar transporter</fullName>
    </submittedName>
</protein>
<gene>
    <name evidence="6" type="ORF">GCM10011289_31780</name>
</gene>
<dbReference type="Proteomes" id="UP000645257">
    <property type="component" value="Unassembled WGS sequence"/>
</dbReference>
<feature type="transmembrane region" description="Helical" evidence="4">
    <location>
        <begin position="12"/>
        <end position="31"/>
    </location>
</feature>
<evidence type="ECO:0000313" key="6">
    <source>
        <dbReference type="EMBL" id="GGY25886.1"/>
    </source>
</evidence>
<keyword evidence="1 4" id="KW-0812">Transmembrane</keyword>
<feature type="domain" description="Major facilitator superfamily (MFS) profile" evidence="5">
    <location>
        <begin position="13"/>
        <end position="392"/>
    </location>
</feature>
<feature type="transmembrane region" description="Helical" evidence="4">
    <location>
        <begin position="51"/>
        <end position="68"/>
    </location>
</feature>
<feature type="transmembrane region" description="Helical" evidence="4">
    <location>
        <begin position="80"/>
        <end position="102"/>
    </location>
</feature>
<feature type="transmembrane region" description="Helical" evidence="4">
    <location>
        <begin position="289"/>
        <end position="316"/>
    </location>
</feature>
<evidence type="ECO:0000256" key="3">
    <source>
        <dbReference type="ARBA" id="ARBA00023136"/>
    </source>
</evidence>
<dbReference type="PROSITE" id="PS51257">
    <property type="entry name" value="PROKAR_LIPOPROTEIN"/>
    <property type="match status" value="1"/>
</dbReference>
<name>A0A918UBT6_9NEIS</name>
<evidence type="ECO:0000256" key="4">
    <source>
        <dbReference type="SAM" id="Phobius"/>
    </source>
</evidence>
<evidence type="ECO:0000313" key="7">
    <source>
        <dbReference type="Proteomes" id="UP000645257"/>
    </source>
</evidence>
<keyword evidence="3 4" id="KW-0472">Membrane</keyword>
<evidence type="ECO:0000256" key="2">
    <source>
        <dbReference type="ARBA" id="ARBA00022989"/>
    </source>
</evidence>
<dbReference type="SUPFAM" id="SSF103473">
    <property type="entry name" value="MFS general substrate transporter"/>
    <property type="match status" value="1"/>
</dbReference>
<reference evidence="6" key="1">
    <citation type="journal article" date="2014" name="Int. J. Syst. Evol. Microbiol.">
        <title>Complete genome sequence of Corynebacterium casei LMG S-19264T (=DSM 44701T), isolated from a smear-ripened cheese.</title>
        <authorList>
            <consortium name="US DOE Joint Genome Institute (JGI-PGF)"/>
            <person name="Walter F."/>
            <person name="Albersmeier A."/>
            <person name="Kalinowski J."/>
            <person name="Ruckert C."/>
        </authorList>
    </citation>
    <scope>NUCLEOTIDE SEQUENCE</scope>
    <source>
        <strain evidence="6">KCTC 32182</strain>
    </source>
</reference>
<feature type="transmembrane region" description="Helical" evidence="4">
    <location>
        <begin position="195"/>
        <end position="214"/>
    </location>
</feature>
<feature type="transmembrane region" description="Helical" evidence="4">
    <location>
        <begin position="249"/>
        <end position="269"/>
    </location>
</feature>
<organism evidence="6 7">
    <name type="scientific">Paludibacterium paludis</name>
    <dbReference type="NCBI Taxonomy" id="1225769"/>
    <lineage>
        <taxon>Bacteria</taxon>
        <taxon>Pseudomonadati</taxon>
        <taxon>Pseudomonadota</taxon>
        <taxon>Betaproteobacteria</taxon>
        <taxon>Neisseriales</taxon>
        <taxon>Chromobacteriaceae</taxon>
        <taxon>Paludibacterium</taxon>
    </lineage>
</organism>
<comment type="caution">
    <text evidence="6">The sequence shown here is derived from an EMBL/GenBank/DDBJ whole genome shotgun (WGS) entry which is preliminary data.</text>
</comment>
<evidence type="ECO:0000259" key="5">
    <source>
        <dbReference type="PROSITE" id="PS50850"/>
    </source>
</evidence>
<proteinExistence type="predicted"/>